<gene>
    <name evidence="1" type="ORF">TSPI_09231</name>
</gene>
<keyword evidence="2" id="KW-1185">Reference proteome</keyword>
<proteinExistence type="predicted"/>
<protein>
    <submittedName>
        <fullName evidence="1">Chloride channel protein</fullName>
    </submittedName>
</protein>
<comment type="caution">
    <text evidence="1">The sequence shown here is derived from an EMBL/GenBank/DDBJ whole genome shotgun (WGS) entry which is preliminary data.</text>
</comment>
<evidence type="ECO:0000313" key="1">
    <source>
        <dbReference type="EMBL" id="KAL1234355.1"/>
    </source>
</evidence>
<dbReference type="Proteomes" id="UP001558632">
    <property type="component" value="Unassembled WGS sequence"/>
</dbReference>
<name>A0ABR3KBH3_TRISP</name>
<evidence type="ECO:0000313" key="2">
    <source>
        <dbReference type="Proteomes" id="UP001558632"/>
    </source>
</evidence>
<reference evidence="1 2" key="1">
    <citation type="submission" date="2024-07" db="EMBL/GenBank/DDBJ databases">
        <title>Enhanced genomic and transcriptomic resources for Trichinella pseudospiralis and T. spiralis underpin the discovery of pronounced molecular differences between stages and species.</title>
        <authorList>
            <person name="Pasi K.K."/>
            <person name="La Rosa G."/>
            <person name="Gomez-Morales M.A."/>
            <person name="Tosini F."/>
            <person name="Sumanam S."/>
            <person name="Young N.D."/>
            <person name="Chang B.C."/>
            <person name="Robin G.B."/>
        </authorList>
    </citation>
    <scope>NUCLEOTIDE SEQUENCE [LARGE SCALE GENOMIC DNA]</scope>
    <source>
        <strain evidence="1">ISS534</strain>
    </source>
</reference>
<organism evidence="1 2">
    <name type="scientific">Trichinella spiralis</name>
    <name type="common">Trichina worm</name>
    <dbReference type="NCBI Taxonomy" id="6334"/>
    <lineage>
        <taxon>Eukaryota</taxon>
        <taxon>Metazoa</taxon>
        <taxon>Ecdysozoa</taxon>
        <taxon>Nematoda</taxon>
        <taxon>Enoplea</taxon>
        <taxon>Dorylaimia</taxon>
        <taxon>Trichinellida</taxon>
        <taxon>Trichinellidae</taxon>
        <taxon>Trichinella</taxon>
    </lineage>
</organism>
<accession>A0ABR3KBH3</accession>
<dbReference type="EMBL" id="JBEUSY010000412">
    <property type="protein sequence ID" value="KAL1234355.1"/>
    <property type="molecule type" value="Genomic_DNA"/>
</dbReference>
<sequence length="89" mass="10401">MILMFLLHNTFEGILIIQKTSKRPPLHGGTIQARNIHWRELILRTCLCGKCHEKKNKKQTQSTVKPSDITTDERSKMTLKTRILENIQF</sequence>